<dbReference type="AlphaFoldDB" id="Q4C659"/>
<protein>
    <recommendedName>
        <fullName evidence="6">Transposase</fullName>
    </recommendedName>
</protein>
<dbReference type="GO" id="GO:0004803">
    <property type="term" value="F:transposase activity"/>
    <property type="evidence" value="ECO:0007669"/>
    <property type="project" value="InterPro"/>
</dbReference>
<reference evidence="4" key="1">
    <citation type="submission" date="2004-02" db="EMBL/GenBank/DDBJ databases">
        <authorList>
            <consortium name="DOE Joint Genome Institute"/>
        </authorList>
    </citation>
    <scope>NUCLEOTIDE SEQUENCE [LARGE SCALE GENOMIC DNA]</scope>
    <source>
        <strain evidence="4">WH 8501</strain>
    </source>
</reference>
<dbReference type="GO" id="GO:0003677">
    <property type="term" value="F:DNA binding"/>
    <property type="evidence" value="ECO:0007669"/>
    <property type="project" value="InterPro"/>
</dbReference>
<dbReference type="SUPFAM" id="SSF53098">
    <property type="entry name" value="Ribonuclease H-like"/>
    <property type="match status" value="1"/>
</dbReference>
<dbReference type="OrthoDB" id="422380at2"/>
<dbReference type="NCBIfam" id="NF033559">
    <property type="entry name" value="transpos_IS1634"/>
    <property type="match status" value="1"/>
</dbReference>
<accession>Q4C659</accession>
<evidence type="ECO:0000259" key="2">
    <source>
        <dbReference type="Pfam" id="PF01609"/>
    </source>
</evidence>
<keyword evidence="5" id="KW-1185">Reference proteome</keyword>
<sequence>MSYLEEIQVKNLDHLGIVAGLIDEIGIVKIINNKLGIDVREKISAGTVVKSILINGLGFVSRPLYLFSQFFQDKAIEKLLGERIKPDYLNDDKIGRVMDELYKYGLNDIFIEVVLEVIKKFKIDLKYSHLDSTSFHLDGEYKREEDKEKQEEEKIIKERPIFIKKGYSRDHRPDLKQCVLDLITSQDGDIPLFVRAGDGNESDKAVFGKVLVEFKKQIKFDSIMVCDSALYGQENLQLIQHLKWITRVPMTIKKAKELVQNIEVEEVKDEDKEKRSDLNLESYTWKEEIVTYGGIKQTWLIVLSEKRQKSDLEKLEKQLSQEEKKSQKFLKEIQSEEFEHPQAARYKLKAINKKLRLLEIKEVELIETYSKKKEKIYKMISLIIKKDEEISRKTKEAGKFILATNLVEENKLEASEILITYKNQQSTERGFRFLKDPLFFTDSFFVEKPERIETMLFLMSLCLLIYNLGQRELRNCLKRVKKGINNQVGKVTLRPTLRWIFQCFKGIHYVILNGVKQIVNLTEERRFILSLLPASCQRYYL</sequence>
<comment type="caution">
    <text evidence="4">The sequence shown here is derived from an EMBL/GenBank/DDBJ whole genome shotgun (WGS) entry which is preliminary data.</text>
</comment>
<dbReference type="PANTHER" id="PTHR34614:SF2">
    <property type="entry name" value="TRANSPOSASE IS4-LIKE DOMAIN-CONTAINING PROTEIN"/>
    <property type="match status" value="1"/>
</dbReference>
<dbReference type="Pfam" id="PF14104">
    <property type="entry name" value="DUF4277"/>
    <property type="match status" value="1"/>
</dbReference>
<dbReference type="InterPro" id="IPR002559">
    <property type="entry name" value="Transposase_11"/>
</dbReference>
<dbReference type="KEGG" id="cwa:CwatDRAFT_4841"/>
<gene>
    <name evidence="4" type="ORF">CwatDRAFT_4841</name>
</gene>
<dbReference type="EMBL" id="AADV02000004">
    <property type="protein sequence ID" value="EAM51684.1"/>
    <property type="molecule type" value="Genomic_DNA"/>
</dbReference>
<dbReference type="RefSeq" id="WP_007304825.1">
    <property type="nucleotide sequence ID" value="NZ_AADV02000004.1"/>
</dbReference>
<keyword evidence="1" id="KW-0175">Coiled coil</keyword>
<evidence type="ECO:0000313" key="4">
    <source>
        <dbReference type="EMBL" id="EAM51684.1"/>
    </source>
</evidence>
<dbReference type="InterPro" id="IPR012337">
    <property type="entry name" value="RNaseH-like_sf"/>
</dbReference>
<organism evidence="4 5">
    <name type="scientific">Crocosphaera watsonii WH 8501</name>
    <dbReference type="NCBI Taxonomy" id="165597"/>
    <lineage>
        <taxon>Bacteria</taxon>
        <taxon>Bacillati</taxon>
        <taxon>Cyanobacteriota</taxon>
        <taxon>Cyanophyceae</taxon>
        <taxon>Oscillatoriophycideae</taxon>
        <taxon>Chroococcales</taxon>
        <taxon>Aphanothecaceae</taxon>
        <taxon>Crocosphaera</taxon>
    </lineage>
</organism>
<evidence type="ECO:0000259" key="3">
    <source>
        <dbReference type="Pfam" id="PF14104"/>
    </source>
</evidence>
<dbReference type="Pfam" id="PF01609">
    <property type="entry name" value="DDE_Tnp_1"/>
    <property type="match status" value="1"/>
</dbReference>
<evidence type="ECO:0008006" key="6">
    <source>
        <dbReference type="Google" id="ProtNLM"/>
    </source>
</evidence>
<name>Q4C659_CROWT</name>
<dbReference type="InterPro" id="IPR025457">
    <property type="entry name" value="DUF4277"/>
</dbReference>
<dbReference type="InterPro" id="IPR047654">
    <property type="entry name" value="IS1634_transpos"/>
</dbReference>
<reference evidence="4" key="3">
    <citation type="submission" date="2016-12" db="EMBL/GenBank/DDBJ databases">
        <title>Annotation of the draft genome assembly of Crocosphaera watsonii WH 8501.</title>
        <authorList>
            <consortium name="US DOE Joint Genome Institute (JGI-ORNL)"/>
            <person name="Larimer F."/>
            <person name="Land M."/>
        </authorList>
    </citation>
    <scope>NUCLEOTIDE SEQUENCE</scope>
    <source>
        <strain evidence="4">WH 8501</strain>
    </source>
</reference>
<feature type="domain" description="Transposase IS4-like" evidence="2">
    <location>
        <begin position="131"/>
        <end position="464"/>
    </location>
</feature>
<evidence type="ECO:0000256" key="1">
    <source>
        <dbReference type="SAM" id="Coils"/>
    </source>
</evidence>
<proteinExistence type="predicted"/>
<feature type="domain" description="DUF4277" evidence="3">
    <location>
        <begin position="8"/>
        <end position="114"/>
    </location>
</feature>
<dbReference type="GO" id="GO:0006313">
    <property type="term" value="P:DNA transposition"/>
    <property type="evidence" value="ECO:0007669"/>
    <property type="project" value="InterPro"/>
</dbReference>
<feature type="coiled-coil region" evidence="1">
    <location>
        <begin position="302"/>
        <end position="332"/>
    </location>
</feature>
<reference evidence="4" key="2">
    <citation type="submission" date="2005-06" db="EMBL/GenBank/DDBJ databases">
        <title>Sequencing of the draft genome and assembly of Crocosphaera watsonii WH 8501.</title>
        <authorList>
            <consortium name="US DOE Joint Genome Institute (JGI-PGF)"/>
            <person name="Copeland A."/>
            <person name="Lucas S."/>
            <person name="Lapidus A."/>
            <person name="Barry K."/>
            <person name="Detter C."/>
            <person name="Glavina T."/>
            <person name="Hammon N."/>
            <person name="Israni S."/>
            <person name="Pitluck S."/>
            <person name="Richardson P."/>
        </authorList>
    </citation>
    <scope>NUCLEOTIDE SEQUENCE [LARGE SCALE GENOMIC DNA]</scope>
    <source>
        <strain evidence="4">WH 8501</strain>
    </source>
</reference>
<dbReference type="Proteomes" id="UP000003922">
    <property type="component" value="Unassembled WGS sequence"/>
</dbReference>
<dbReference type="PANTHER" id="PTHR34614">
    <property type="match status" value="1"/>
</dbReference>
<evidence type="ECO:0000313" key="5">
    <source>
        <dbReference type="Proteomes" id="UP000003922"/>
    </source>
</evidence>